<feature type="domain" description="HTH tetR-type" evidence="5">
    <location>
        <begin position="6"/>
        <end position="66"/>
    </location>
</feature>
<dbReference type="PROSITE" id="PS50977">
    <property type="entry name" value="HTH_TETR_2"/>
    <property type="match status" value="1"/>
</dbReference>
<dbReference type="Gene3D" id="1.10.357.10">
    <property type="entry name" value="Tetracycline Repressor, domain 2"/>
    <property type="match status" value="1"/>
</dbReference>
<name>A0A7I9ZR97_9MYCO</name>
<keyword evidence="7" id="KW-1185">Reference proteome</keyword>
<dbReference type="Proteomes" id="UP000465304">
    <property type="component" value="Unassembled WGS sequence"/>
</dbReference>
<dbReference type="PANTHER" id="PTHR30055">
    <property type="entry name" value="HTH-TYPE TRANSCRIPTIONAL REGULATOR RUTR"/>
    <property type="match status" value="1"/>
</dbReference>
<gene>
    <name evidence="6" type="ORF">MHIP_40440</name>
</gene>
<organism evidence="6 7">
    <name type="scientific">Mycolicibacterium hippocampi</name>
    <dbReference type="NCBI Taxonomy" id="659824"/>
    <lineage>
        <taxon>Bacteria</taxon>
        <taxon>Bacillati</taxon>
        <taxon>Actinomycetota</taxon>
        <taxon>Actinomycetes</taxon>
        <taxon>Mycobacteriales</taxon>
        <taxon>Mycobacteriaceae</taxon>
        <taxon>Mycolicibacterium</taxon>
    </lineage>
</organism>
<keyword evidence="2 4" id="KW-0238">DNA-binding</keyword>
<protein>
    <submittedName>
        <fullName evidence="6">TetR family transcriptional regulator</fullName>
    </submittedName>
</protein>
<accession>A0A7I9ZR97</accession>
<dbReference type="InterPro" id="IPR041347">
    <property type="entry name" value="MftR_C"/>
</dbReference>
<comment type="caution">
    <text evidence="6">The sequence shown here is derived from an EMBL/GenBank/DDBJ whole genome shotgun (WGS) entry which is preliminary data.</text>
</comment>
<reference evidence="6 7" key="1">
    <citation type="journal article" date="2019" name="Emerg. Microbes Infect.">
        <title>Comprehensive subspecies identification of 175 nontuberculous mycobacteria species based on 7547 genomic profiles.</title>
        <authorList>
            <person name="Matsumoto Y."/>
            <person name="Kinjo T."/>
            <person name="Motooka D."/>
            <person name="Nabeya D."/>
            <person name="Jung N."/>
            <person name="Uechi K."/>
            <person name="Horii T."/>
            <person name="Iida T."/>
            <person name="Fujita J."/>
            <person name="Nakamura S."/>
        </authorList>
    </citation>
    <scope>NUCLEOTIDE SEQUENCE [LARGE SCALE GENOMIC DNA]</scope>
    <source>
        <strain evidence="6 7">JCM 30996</strain>
    </source>
</reference>
<dbReference type="InterPro" id="IPR050109">
    <property type="entry name" value="HTH-type_TetR-like_transc_reg"/>
</dbReference>
<dbReference type="SUPFAM" id="SSF46689">
    <property type="entry name" value="Homeodomain-like"/>
    <property type="match status" value="1"/>
</dbReference>
<evidence type="ECO:0000256" key="4">
    <source>
        <dbReference type="PROSITE-ProRule" id="PRU00335"/>
    </source>
</evidence>
<dbReference type="PROSITE" id="PS01081">
    <property type="entry name" value="HTH_TETR_1"/>
    <property type="match status" value="1"/>
</dbReference>
<dbReference type="GO" id="GO:0003700">
    <property type="term" value="F:DNA-binding transcription factor activity"/>
    <property type="evidence" value="ECO:0007669"/>
    <property type="project" value="TreeGrafter"/>
</dbReference>
<evidence type="ECO:0000256" key="2">
    <source>
        <dbReference type="ARBA" id="ARBA00023125"/>
    </source>
</evidence>
<dbReference type="InterPro" id="IPR023772">
    <property type="entry name" value="DNA-bd_HTH_TetR-type_CS"/>
</dbReference>
<evidence type="ECO:0000256" key="3">
    <source>
        <dbReference type="ARBA" id="ARBA00023163"/>
    </source>
</evidence>
<keyword evidence="3" id="KW-0804">Transcription</keyword>
<dbReference type="Pfam" id="PF17754">
    <property type="entry name" value="TetR_C_14"/>
    <property type="match status" value="1"/>
</dbReference>
<dbReference type="InterPro" id="IPR009057">
    <property type="entry name" value="Homeodomain-like_sf"/>
</dbReference>
<dbReference type="EMBL" id="BLLB01000002">
    <property type="protein sequence ID" value="GFH03561.1"/>
    <property type="molecule type" value="Genomic_DNA"/>
</dbReference>
<dbReference type="GO" id="GO:0000976">
    <property type="term" value="F:transcription cis-regulatory region binding"/>
    <property type="evidence" value="ECO:0007669"/>
    <property type="project" value="TreeGrafter"/>
</dbReference>
<dbReference type="PRINTS" id="PR00455">
    <property type="entry name" value="HTHTETR"/>
</dbReference>
<evidence type="ECO:0000256" key="1">
    <source>
        <dbReference type="ARBA" id="ARBA00023015"/>
    </source>
</evidence>
<dbReference type="RefSeq" id="WP_163891302.1">
    <property type="nucleotide sequence ID" value="NZ_BLLB01000002.1"/>
</dbReference>
<evidence type="ECO:0000259" key="5">
    <source>
        <dbReference type="PROSITE" id="PS50977"/>
    </source>
</evidence>
<evidence type="ECO:0000313" key="7">
    <source>
        <dbReference type="Proteomes" id="UP000465304"/>
    </source>
</evidence>
<keyword evidence="1" id="KW-0805">Transcription regulation</keyword>
<dbReference type="PANTHER" id="PTHR30055:SF238">
    <property type="entry name" value="MYCOFACTOCIN BIOSYNTHESIS TRANSCRIPTIONAL REGULATOR MFTR-RELATED"/>
    <property type="match status" value="1"/>
</dbReference>
<proteinExistence type="predicted"/>
<sequence length="186" mass="20637">MGRWEPDAQGRLERAALDLYAERGFDHTTVAEIAQRAGVTERTFFRHFTDKREVLFRGDELARIIVGTLTAASESLAPLDAVTAAFESTADFFDARRPYSKKRRAVIDANPALQERELIKLASISTMVGEALRGRGVPEPAASLTAEAGTAVFKVAFERWLDDPAERSIAVHIRETAAHLRSVTRR</sequence>
<feature type="DNA-binding region" description="H-T-H motif" evidence="4">
    <location>
        <begin position="29"/>
        <end position="48"/>
    </location>
</feature>
<dbReference type="InterPro" id="IPR001647">
    <property type="entry name" value="HTH_TetR"/>
</dbReference>
<dbReference type="Pfam" id="PF00440">
    <property type="entry name" value="TetR_N"/>
    <property type="match status" value="1"/>
</dbReference>
<evidence type="ECO:0000313" key="6">
    <source>
        <dbReference type="EMBL" id="GFH03561.1"/>
    </source>
</evidence>
<dbReference type="AlphaFoldDB" id="A0A7I9ZR97"/>